<reference evidence="2 4" key="2">
    <citation type="journal article" date="2014" name="BMC Genomics">
        <title>An improved genome release (version Mt4.0) for the model legume Medicago truncatula.</title>
        <authorList>
            <person name="Tang H."/>
            <person name="Krishnakumar V."/>
            <person name="Bidwell S."/>
            <person name="Rosen B."/>
            <person name="Chan A."/>
            <person name="Zhou S."/>
            <person name="Gentzbittel L."/>
            <person name="Childs K.L."/>
            <person name="Yandell M."/>
            <person name="Gundlach H."/>
            <person name="Mayer K.F."/>
            <person name="Schwartz D.C."/>
            <person name="Town C.D."/>
        </authorList>
    </citation>
    <scope>GENOME REANNOTATION</scope>
    <source>
        <strain evidence="3 4">cv. Jemalong A17</strain>
    </source>
</reference>
<dbReference type="SUPFAM" id="SSF51197">
    <property type="entry name" value="Clavaminate synthase-like"/>
    <property type="match status" value="1"/>
</dbReference>
<dbReference type="InterPro" id="IPR027443">
    <property type="entry name" value="IPNS-like_sf"/>
</dbReference>
<dbReference type="HOGENOM" id="CLU_1362244_0_0_1"/>
<dbReference type="EnsemblPlants" id="AES79297">
    <property type="protein sequence ID" value="AES79297"/>
    <property type="gene ID" value="MTR_7g060910"/>
</dbReference>
<sequence length="201" mass="22134">MLMKSENQGNMPVLQTATAVATSFLIYRATVIFFVVVGASGSILNVIQTAPSMFMFALVQVTIHLLIVLGLGKLFKLDLKLLLLASNAKPKGWESLVVPGMLTGIFGVSIATFLVSLYVENQCKSVEHRAVTNSSHARTTAAFFVAHSDDCNVEPAQAITDEHNPPIFKSFKYKDFNSHYFNKYADTDVVLKSVQKHIHIN</sequence>
<dbReference type="PANTHER" id="PTHR34289">
    <property type="entry name" value="PROTEIN, PUTATIVE (DUF819)-RELATED"/>
    <property type="match status" value="1"/>
</dbReference>
<dbReference type="EMBL" id="CM001223">
    <property type="protein sequence ID" value="AES79297.2"/>
    <property type="molecule type" value="Genomic_DNA"/>
</dbReference>
<evidence type="ECO:0000313" key="2">
    <source>
        <dbReference type="EMBL" id="AES79297.2"/>
    </source>
</evidence>
<reference evidence="3" key="3">
    <citation type="submission" date="2015-04" db="UniProtKB">
        <authorList>
            <consortium name="EnsemblPlants"/>
        </authorList>
    </citation>
    <scope>IDENTIFICATION</scope>
    <source>
        <strain evidence="3">cv. Jemalong A17</strain>
    </source>
</reference>
<organism evidence="2 4">
    <name type="scientific">Medicago truncatula</name>
    <name type="common">Barrel medic</name>
    <name type="synonym">Medicago tribuloides</name>
    <dbReference type="NCBI Taxonomy" id="3880"/>
    <lineage>
        <taxon>Eukaryota</taxon>
        <taxon>Viridiplantae</taxon>
        <taxon>Streptophyta</taxon>
        <taxon>Embryophyta</taxon>
        <taxon>Tracheophyta</taxon>
        <taxon>Spermatophyta</taxon>
        <taxon>Magnoliopsida</taxon>
        <taxon>eudicotyledons</taxon>
        <taxon>Gunneridae</taxon>
        <taxon>Pentapetalae</taxon>
        <taxon>rosids</taxon>
        <taxon>fabids</taxon>
        <taxon>Fabales</taxon>
        <taxon>Fabaceae</taxon>
        <taxon>Papilionoideae</taxon>
        <taxon>50 kb inversion clade</taxon>
        <taxon>NPAAA clade</taxon>
        <taxon>Hologalegina</taxon>
        <taxon>IRL clade</taxon>
        <taxon>Trifolieae</taxon>
        <taxon>Medicago</taxon>
    </lineage>
</organism>
<dbReference type="PANTHER" id="PTHR34289:SF5">
    <property type="entry name" value="KERATIN-ASSOCIATED PROTEIN (DUF819)"/>
    <property type="match status" value="1"/>
</dbReference>
<protein>
    <submittedName>
        <fullName evidence="2">Transmembrane protein, putative</fullName>
    </submittedName>
</protein>
<evidence type="ECO:0000313" key="3">
    <source>
        <dbReference type="EnsemblPlants" id="AES79297"/>
    </source>
</evidence>
<reference evidence="2 4" key="1">
    <citation type="journal article" date="2011" name="Nature">
        <title>The Medicago genome provides insight into the evolution of rhizobial symbioses.</title>
        <authorList>
            <person name="Young N.D."/>
            <person name="Debelle F."/>
            <person name="Oldroyd G.E."/>
            <person name="Geurts R."/>
            <person name="Cannon S.B."/>
            <person name="Udvardi M.K."/>
            <person name="Benedito V.A."/>
            <person name="Mayer K.F."/>
            <person name="Gouzy J."/>
            <person name="Schoof H."/>
            <person name="Van de Peer Y."/>
            <person name="Proost S."/>
            <person name="Cook D.R."/>
            <person name="Meyers B.C."/>
            <person name="Spannagl M."/>
            <person name="Cheung F."/>
            <person name="De Mita S."/>
            <person name="Krishnakumar V."/>
            <person name="Gundlach H."/>
            <person name="Zhou S."/>
            <person name="Mudge J."/>
            <person name="Bharti A.K."/>
            <person name="Murray J.D."/>
            <person name="Naoumkina M.A."/>
            <person name="Rosen B."/>
            <person name="Silverstein K.A."/>
            <person name="Tang H."/>
            <person name="Rombauts S."/>
            <person name="Zhao P.X."/>
            <person name="Zhou P."/>
            <person name="Barbe V."/>
            <person name="Bardou P."/>
            <person name="Bechner M."/>
            <person name="Bellec A."/>
            <person name="Berger A."/>
            <person name="Berges H."/>
            <person name="Bidwell S."/>
            <person name="Bisseling T."/>
            <person name="Choisne N."/>
            <person name="Couloux A."/>
            <person name="Denny R."/>
            <person name="Deshpande S."/>
            <person name="Dai X."/>
            <person name="Doyle J.J."/>
            <person name="Dudez A.M."/>
            <person name="Farmer A.D."/>
            <person name="Fouteau S."/>
            <person name="Franken C."/>
            <person name="Gibelin C."/>
            <person name="Gish J."/>
            <person name="Goldstein S."/>
            <person name="Gonzalez A.J."/>
            <person name="Green P.J."/>
            <person name="Hallab A."/>
            <person name="Hartog M."/>
            <person name="Hua A."/>
            <person name="Humphray S.J."/>
            <person name="Jeong D.H."/>
            <person name="Jing Y."/>
            <person name="Jocker A."/>
            <person name="Kenton S.M."/>
            <person name="Kim D.J."/>
            <person name="Klee K."/>
            <person name="Lai H."/>
            <person name="Lang C."/>
            <person name="Lin S."/>
            <person name="Macmil S.L."/>
            <person name="Magdelenat G."/>
            <person name="Matthews L."/>
            <person name="McCorrison J."/>
            <person name="Monaghan E.L."/>
            <person name="Mun J.H."/>
            <person name="Najar F.Z."/>
            <person name="Nicholson C."/>
            <person name="Noirot C."/>
            <person name="O'Bleness M."/>
            <person name="Paule C.R."/>
            <person name="Poulain J."/>
            <person name="Prion F."/>
            <person name="Qin B."/>
            <person name="Qu C."/>
            <person name="Retzel E.F."/>
            <person name="Riddle C."/>
            <person name="Sallet E."/>
            <person name="Samain S."/>
            <person name="Samson N."/>
            <person name="Sanders I."/>
            <person name="Saurat O."/>
            <person name="Scarpelli C."/>
            <person name="Schiex T."/>
            <person name="Segurens B."/>
            <person name="Severin A.J."/>
            <person name="Sherrier D.J."/>
            <person name="Shi R."/>
            <person name="Sims S."/>
            <person name="Singer S.R."/>
            <person name="Sinharoy S."/>
            <person name="Sterck L."/>
            <person name="Viollet A."/>
            <person name="Wang B.B."/>
            <person name="Wang K."/>
            <person name="Wang M."/>
            <person name="Wang X."/>
            <person name="Warfsmann J."/>
            <person name="Weissenbach J."/>
            <person name="White D.D."/>
            <person name="White J.D."/>
            <person name="Wiley G.B."/>
            <person name="Wincker P."/>
            <person name="Xing Y."/>
            <person name="Yang L."/>
            <person name="Yao Z."/>
            <person name="Ying F."/>
            <person name="Zhai J."/>
            <person name="Zhou L."/>
            <person name="Zuber A."/>
            <person name="Denarie J."/>
            <person name="Dixon R.A."/>
            <person name="May G.D."/>
            <person name="Schwartz D.C."/>
            <person name="Rogers J."/>
            <person name="Quetier F."/>
            <person name="Town C.D."/>
            <person name="Roe B.A."/>
        </authorList>
    </citation>
    <scope>NUCLEOTIDE SEQUENCE [LARGE SCALE GENOMIC DNA]</scope>
    <source>
        <strain evidence="2">A17</strain>
        <strain evidence="3 4">cv. Jemalong A17</strain>
    </source>
</reference>
<feature type="transmembrane region" description="Helical" evidence="1">
    <location>
        <begin position="25"/>
        <end position="47"/>
    </location>
</feature>
<dbReference type="Gene3D" id="2.60.120.330">
    <property type="entry name" value="B-lactam Antibiotic, Isopenicillin N Synthase, Chain"/>
    <property type="match status" value="1"/>
</dbReference>
<evidence type="ECO:0000256" key="1">
    <source>
        <dbReference type="SAM" id="Phobius"/>
    </source>
</evidence>
<proteinExistence type="predicted"/>
<keyword evidence="1 2" id="KW-0812">Transmembrane</keyword>
<dbReference type="Pfam" id="PF05684">
    <property type="entry name" value="DUF819"/>
    <property type="match status" value="1"/>
</dbReference>
<dbReference type="PaxDb" id="3880-AES70164"/>
<name>G7L4G3_MEDTR</name>
<dbReference type="Proteomes" id="UP000002051">
    <property type="component" value="Unassembled WGS sequence"/>
</dbReference>
<accession>G7L4G3</accession>
<accession>A0A0C3W6P8</accession>
<keyword evidence="1" id="KW-0472">Membrane</keyword>
<dbReference type="InterPro" id="IPR008537">
    <property type="entry name" value="DUF819"/>
</dbReference>
<evidence type="ECO:0000313" key="4">
    <source>
        <dbReference type="Proteomes" id="UP000002051"/>
    </source>
</evidence>
<keyword evidence="1" id="KW-1133">Transmembrane helix</keyword>
<feature type="transmembrane region" description="Helical" evidence="1">
    <location>
        <begin position="53"/>
        <end position="75"/>
    </location>
</feature>
<dbReference type="AlphaFoldDB" id="G7L4G3"/>
<keyword evidence="4" id="KW-1185">Reference proteome</keyword>
<feature type="transmembrane region" description="Helical" evidence="1">
    <location>
        <begin position="96"/>
        <end position="119"/>
    </location>
</feature>
<gene>
    <name evidence="2" type="ordered locus">MTR_7g060910</name>
</gene>